<keyword evidence="2" id="KW-0472">Membrane</keyword>
<accession>A0ABV8Y282</accession>
<evidence type="ECO:0000313" key="4">
    <source>
        <dbReference type="Proteomes" id="UP001595965"/>
    </source>
</evidence>
<evidence type="ECO:0000256" key="1">
    <source>
        <dbReference type="SAM" id="MobiDB-lite"/>
    </source>
</evidence>
<feature type="transmembrane region" description="Helical" evidence="2">
    <location>
        <begin position="34"/>
        <end position="61"/>
    </location>
</feature>
<reference evidence="4" key="1">
    <citation type="journal article" date="2019" name="Int. J. Syst. Evol. Microbiol.">
        <title>The Global Catalogue of Microorganisms (GCM) 10K type strain sequencing project: providing services to taxonomists for standard genome sequencing and annotation.</title>
        <authorList>
            <consortium name="The Broad Institute Genomics Platform"/>
            <consortium name="The Broad Institute Genome Sequencing Center for Infectious Disease"/>
            <person name="Wu L."/>
            <person name="Ma J."/>
        </authorList>
    </citation>
    <scope>NUCLEOTIDE SEQUENCE [LARGE SCALE GENOMIC DNA]</scope>
    <source>
        <strain evidence="4">CGMCC 1.12125</strain>
    </source>
</reference>
<feature type="transmembrane region" description="Helical" evidence="2">
    <location>
        <begin position="67"/>
        <end position="86"/>
    </location>
</feature>
<evidence type="ECO:0000313" key="3">
    <source>
        <dbReference type="EMBL" id="MFC4430967.1"/>
    </source>
</evidence>
<keyword evidence="4" id="KW-1185">Reference proteome</keyword>
<dbReference type="RefSeq" id="WP_344231147.1">
    <property type="nucleotide sequence ID" value="NZ_BAAALH010000003.1"/>
</dbReference>
<comment type="caution">
    <text evidence="3">The sequence shown here is derived from an EMBL/GenBank/DDBJ whole genome shotgun (WGS) entry which is preliminary data.</text>
</comment>
<keyword evidence="2" id="KW-0812">Transmembrane</keyword>
<feature type="region of interest" description="Disordered" evidence="1">
    <location>
        <begin position="93"/>
        <end position="114"/>
    </location>
</feature>
<keyword evidence="2" id="KW-1133">Transmembrane helix</keyword>
<gene>
    <name evidence="3" type="ORF">ACFO0K_14950</name>
</gene>
<proteinExistence type="predicted"/>
<feature type="compositionally biased region" description="Polar residues" evidence="1">
    <location>
        <begin position="104"/>
        <end position="114"/>
    </location>
</feature>
<dbReference type="Proteomes" id="UP001595965">
    <property type="component" value="Unassembled WGS sequence"/>
</dbReference>
<feature type="transmembrane region" description="Helical" evidence="2">
    <location>
        <begin position="6"/>
        <end position="22"/>
    </location>
</feature>
<evidence type="ECO:0000256" key="2">
    <source>
        <dbReference type="SAM" id="Phobius"/>
    </source>
</evidence>
<protein>
    <submittedName>
        <fullName evidence="3">Uncharacterized protein</fullName>
    </submittedName>
</protein>
<dbReference type="EMBL" id="JBHSEN010000003">
    <property type="protein sequence ID" value="MFC4430967.1"/>
    <property type="molecule type" value="Genomic_DNA"/>
</dbReference>
<organism evidence="3 4">
    <name type="scientific">Citricoccus alkalitolerans</name>
    <dbReference type="NCBI Taxonomy" id="246603"/>
    <lineage>
        <taxon>Bacteria</taxon>
        <taxon>Bacillati</taxon>
        <taxon>Actinomycetota</taxon>
        <taxon>Actinomycetes</taxon>
        <taxon>Micrococcales</taxon>
        <taxon>Micrococcaceae</taxon>
        <taxon>Citricoccus</taxon>
    </lineage>
</organism>
<name>A0ABV8Y282_9MICC</name>
<sequence length="114" mass="12373">MAEILVRVVTACAPTVLFQLWRRHRKDKAQPAEAMPVGILATAAGVLLVYLVVFIIPVIPAYDWGDILLVCIKLGTVMVGAGLTFGEVRCRPRKSPWLPPGVHSTLSPGADTQR</sequence>